<name>A0A6L9MMI8_9HYPH</name>
<dbReference type="PANTHER" id="PTHR46797:SF11">
    <property type="entry name" value="HTH-TYPE TRANSCRIPTIONAL REGULATOR PUUR"/>
    <property type="match status" value="1"/>
</dbReference>
<dbReference type="CDD" id="cd02209">
    <property type="entry name" value="cupin_XRE_C"/>
    <property type="match status" value="1"/>
</dbReference>
<dbReference type="GO" id="GO:0003677">
    <property type="term" value="F:DNA binding"/>
    <property type="evidence" value="ECO:0007669"/>
    <property type="project" value="UniProtKB-KW"/>
</dbReference>
<dbReference type="SUPFAM" id="SSF51182">
    <property type="entry name" value="RmlC-like cupins"/>
    <property type="match status" value="1"/>
</dbReference>
<dbReference type="Gene3D" id="2.60.120.10">
    <property type="entry name" value="Jelly Rolls"/>
    <property type="match status" value="1"/>
</dbReference>
<dbReference type="EMBL" id="JAAAMJ010000029">
    <property type="protein sequence ID" value="NDV89154.1"/>
    <property type="molecule type" value="Genomic_DNA"/>
</dbReference>
<dbReference type="InterPro" id="IPR013096">
    <property type="entry name" value="Cupin_2"/>
</dbReference>
<organism evidence="3 4">
    <name type="scientific">Aurantimonas aggregata</name>
    <dbReference type="NCBI Taxonomy" id="2047720"/>
    <lineage>
        <taxon>Bacteria</taxon>
        <taxon>Pseudomonadati</taxon>
        <taxon>Pseudomonadota</taxon>
        <taxon>Alphaproteobacteria</taxon>
        <taxon>Hyphomicrobiales</taxon>
        <taxon>Aurantimonadaceae</taxon>
        <taxon>Aurantimonas</taxon>
    </lineage>
</organism>
<protein>
    <submittedName>
        <fullName evidence="3">Cupin domain-containing protein</fullName>
    </submittedName>
</protein>
<feature type="domain" description="HTH cro/C1-type" evidence="2">
    <location>
        <begin position="19"/>
        <end position="73"/>
    </location>
</feature>
<accession>A0A6L9MMI8</accession>
<dbReference type="Pfam" id="PF01381">
    <property type="entry name" value="HTH_3"/>
    <property type="match status" value="1"/>
</dbReference>
<dbReference type="InterPro" id="IPR001387">
    <property type="entry name" value="Cro/C1-type_HTH"/>
</dbReference>
<dbReference type="InterPro" id="IPR011051">
    <property type="entry name" value="RmlC_Cupin_sf"/>
</dbReference>
<dbReference type="InterPro" id="IPR014710">
    <property type="entry name" value="RmlC-like_jellyroll"/>
</dbReference>
<keyword evidence="1" id="KW-0238">DNA-binding</keyword>
<evidence type="ECO:0000313" key="3">
    <source>
        <dbReference type="EMBL" id="NDV89154.1"/>
    </source>
</evidence>
<dbReference type="InterPro" id="IPR010982">
    <property type="entry name" value="Lambda_DNA-bd_dom_sf"/>
</dbReference>
<dbReference type="CDD" id="cd00093">
    <property type="entry name" value="HTH_XRE"/>
    <property type="match status" value="1"/>
</dbReference>
<dbReference type="GO" id="GO:0003700">
    <property type="term" value="F:DNA-binding transcription factor activity"/>
    <property type="evidence" value="ECO:0007669"/>
    <property type="project" value="TreeGrafter"/>
</dbReference>
<dbReference type="PROSITE" id="PS50943">
    <property type="entry name" value="HTH_CROC1"/>
    <property type="match status" value="1"/>
</dbReference>
<dbReference type="SUPFAM" id="SSF47413">
    <property type="entry name" value="lambda repressor-like DNA-binding domains"/>
    <property type="match status" value="1"/>
</dbReference>
<dbReference type="InterPro" id="IPR050807">
    <property type="entry name" value="TransReg_Diox_bact_type"/>
</dbReference>
<keyword evidence="4" id="KW-1185">Reference proteome</keyword>
<dbReference type="Proteomes" id="UP000476332">
    <property type="component" value="Unassembled WGS sequence"/>
</dbReference>
<proteinExistence type="predicted"/>
<sequence length="202" mass="22330">MVPHGDVPDGDGFDVGRRLRQIRIQFALTQRELATRAGVAHGLISMIEQNRSSPSVASLRKILGGISMTMADFFEPDRPQDTKVVFRPEELIDLTSQLYRLNGETKSGKISLRQVGHARSHNLQILHEHYAPGADTGPTMLEHDSHEGGVVIAGELELTVGEQVQVLKPGDAYLFDSRTPHRFRNVHDCPCEVVSACSPPYL</sequence>
<gene>
    <name evidence="3" type="ORF">GTW51_21020</name>
</gene>
<dbReference type="SMART" id="SM00530">
    <property type="entry name" value="HTH_XRE"/>
    <property type="match status" value="1"/>
</dbReference>
<dbReference type="GO" id="GO:0005829">
    <property type="term" value="C:cytosol"/>
    <property type="evidence" value="ECO:0007669"/>
    <property type="project" value="TreeGrafter"/>
</dbReference>
<evidence type="ECO:0000313" key="4">
    <source>
        <dbReference type="Proteomes" id="UP000476332"/>
    </source>
</evidence>
<dbReference type="RefSeq" id="WP_163046006.1">
    <property type="nucleotide sequence ID" value="NZ_JAAAMJ010000029.1"/>
</dbReference>
<comment type="caution">
    <text evidence="3">The sequence shown here is derived from an EMBL/GenBank/DDBJ whole genome shotgun (WGS) entry which is preliminary data.</text>
</comment>
<dbReference type="Gene3D" id="1.10.260.40">
    <property type="entry name" value="lambda repressor-like DNA-binding domains"/>
    <property type="match status" value="1"/>
</dbReference>
<reference evidence="3 4" key="1">
    <citation type="submission" date="2020-01" db="EMBL/GenBank/DDBJ databases">
        <title>Genomes of bacteria type strains.</title>
        <authorList>
            <person name="Chen J."/>
            <person name="Zhu S."/>
            <person name="Chen J."/>
        </authorList>
    </citation>
    <scope>NUCLEOTIDE SEQUENCE [LARGE SCALE GENOMIC DNA]</scope>
    <source>
        <strain evidence="3 4">KCTC 52919</strain>
    </source>
</reference>
<evidence type="ECO:0000259" key="2">
    <source>
        <dbReference type="PROSITE" id="PS50943"/>
    </source>
</evidence>
<dbReference type="PANTHER" id="PTHR46797">
    <property type="entry name" value="HTH-TYPE TRANSCRIPTIONAL REGULATOR"/>
    <property type="match status" value="1"/>
</dbReference>
<evidence type="ECO:0000256" key="1">
    <source>
        <dbReference type="ARBA" id="ARBA00023125"/>
    </source>
</evidence>
<dbReference type="Pfam" id="PF07883">
    <property type="entry name" value="Cupin_2"/>
    <property type="match status" value="1"/>
</dbReference>
<dbReference type="AlphaFoldDB" id="A0A6L9MMI8"/>